<dbReference type="EMBL" id="JAUJYO010000010">
    <property type="protein sequence ID" value="KAK1306060.1"/>
    <property type="molecule type" value="Genomic_DNA"/>
</dbReference>
<gene>
    <name evidence="6" type="ORF">QJS10_CPA10g00034</name>
</gene>
<name>A0AAV9DZI9_ACOCL</name>
<evidence type="ECO:0000256" key="2">
    <source>
        <dbReference type="ARBA" id="ARBA00022737"/>
    </source>
</evidence>
<keyword evidence="3" id="KW-0863">Zinc-finger</keyword>
<evidence type="ECO:0000256" key="1">
    <source>
        <dbReference type="ARBA" id="ARBA00022723"/>
    </source>
</evidence>
<dbReference type="SUPFAM" id="SSF57889">
    <property type="entry name" value="Cysteine-rich domain"/>
    <property type="match status" value="1"/>
</dbReference>
<keyword evidence="1" id="KW-0479">Metal-binding</keyword>
<evidence type="ECO:0000313" key="6">
    <source>
        <dbReference type="EMBL" id="KAK1306060.1"/>
    </source>
</evidence>
<dbReference type="InterPro" id="IPR046349">
    <property type="entry name" value="C1-like_sf"/>
</dbReference>
<sequence>MENQRNLRNSNLTGANNQEIFHFSHPQHPLWQVDLPYLFNCTGCKEYGAGRRFRCRTCDFDLHEFCALASPSLHGHPSHEQHQLVFFIKPGDSLHWWIGAIEMRYLQQIHEGLRILLHTLQLRNAPMLREA</sequence>
<evidence type="ECO:0000259" key="5">
    <source>
        <dbReference type="Pfam" id="PF03107"/>
    </source>
</evidence>
<dbReference type="AlphaFoldDB" id="A0AAV9DZI9"/>
<dbReference type="PANTHER" id="PTHR47841:SF3">
    <property type="entry name" value="OS09G0492800 PROTEIN"/>
    <property type="match status" value="1"/>
</dbReference>
<dbReference type="PANTHER" id="PTHR47841">
    <property type="entry name" value="DIACYLGLYCEROL KINASE THETA-LIKE-RELATED"/>
    <property type="match status" value="1"/>
</dbReference>
<keyword evidence="4" id="KW-0862">Zinc</keyword>
<evidence type="ECO:0000313" key="7">
    <source>
        <dbReference type="Proteomes" id="UP001180020"/>
    </source>
</evidence>
<organism evidence="6 7">
    <name type="scientific">Acorus calamus</name>
    <name type="common">Sweet flag</name>
    <dbReference type="NCBI Taxonomy" id="4465"/>
    <lineage>
        <taxon>Eukaryota</taxon>
        <taxon>Viridiplantae</taxon>
        <taxon>Streptophyta</taxon>
        <taxon>Embryophyta</taxon>
        <taxon>Tracheophyta</taxon>
        <taxon>Spermatophyta</taxon>
        <taxon>Magnoliopsida</taxon>
        <taxon>Liliopsida</taxon>
        <taxon>Acoraceae</taxon>
        <taxon>Acorus</taxon>
    </lineage>
</organism>
<comment type="caution">
    <text evidence="6">The sequence shown here is derived from an EMBL/GenBank/DDBJ whole genome shotgun (WGS) entry which is preliminary data.</text>
</comment>
<dbReference type="InterPro" id="IPR043145">
    <property type="entry name" value="Znf_ZZ_sf"/>
</dbReference>
<proteinExistence type="predicted"/>
<reference evidence="6" key="2">
    <citation type="submission" date="2023-06" db="EMBL/GenBank/DDBJ databases">
        <authorList>
            <person name="Ma L."/>
            <person name="Liu K.-W."/>
            <person name="Li Z."/>
            <person name="Hsiao Y.-Y."/>
            <person name="Qi Y."/>
            <person name="Fu T."/>
            <person name="Tang G."/>
            <person name="Zhang D."/>
            <person name="Sun W.-H."/>
            <person name="Liu D.-K."/>
            <person name="Li Y."/>
            <person name="Chen G.-Z."/>
            <person name="Liu X.-D."/>
            <person name="Liao X.-Y."/>
            <person name="Jiang Y.-T."/>
            <person name="Yu X."/>
            <person name="Hao Y."/>
            <person name="Huang J."/>
            <person name="Zhao X.-W."/>
            <person name="Ke S."/>
            <person name="Chen Y.-Y."/>
            <person name="Wu W.-L."/>
            <person name="Hsu J.-L."/>
            <person name="Lin Y.-F."/>
            <person name="Huang M.-D."/>
            <person name="Li C.-Y."/>
            <person name="Huang L."/>
            <person name="Wang Z.-W."/>
            <person name="Zhao X."/>
            <person name="Zhong W.-Y."/>
            <person name="Peng D.-H."/>
            <person name="Ahmad S."/>
            <person name="Lan S."/>
            <person name="Zhang J.-S."/>
            <person name="Tsai W.-C."/>
            <person name="Van De Peer Y."/>
            <person name="Liu Z.-J."/>
        </authorList>
    </citation>
    <scope>NUCLEOTIDE SEQUENCE</scope>
    <source>
        <strain evidence="6">CP</strain>
        <tissue evidence="6">Leaves</tissue>
    </source>
</reference>
<protein>
    <recommendedName>
        <fullName evidence="5">DC1 domain-containing protein</fullName>
    </recommendedName>
</protein>
<dbReference type="InterPro" id="IPR004146">
    <property type="entry name" value="DC1"/>
</dbReference>
<evidence type="ECO:0000256" key="3">
    <source>
        <dbReference type="ARBA" id="ARBA00022771"/>
    </source>
</evidence>
<accession>A0AAV9DZI9</accession>
<evidence type="ECO:0000256" key="4">
    <source>
        <dbReference type="ARBA" id="ARBA00022833"/>
    </source>
</evidence>
<dbReference type="GO" id="GO:0008270">
    <property type="term" value="F:zinc ion binding"/>
    <property type="evidence" value="ECO:0007669"/>
    <property type="project" value="UniProtKB-KW"/>
</dbReference>
<reference evidence="6" key="1">
    <citation type="journal article" date="2023" name="Nat. Commun.">
        <title>Diploid and tetraploid genomes of Acorus and the evolution of monocots.</title>
        <authorList>
            <person name="Ma L."/>
            <person name="Liu K.W."/>
            <person name="Li Z."/>
            <person name="Hsiao Y.Y."/>
            <person name="Qi Y."/>
            <person name="Fu T."/>
            <person name="Tang G.D."/>
            <person name="Zhang D."/>
            <person name="Sun W.H."/>
            <person name="Liu D.K."/>
            <person name="Li Y."/>
            <person name="Chen G.Z."/>
            <person name="Liu X.D."/>
            <person name="Liao X.Y."/>
            <person name="Jiang Y.T."/>
            <person name="Yu X."/>
            <person name="Hao Y."/>
            <person name="Huang J."/>
            <person name="Zhao X.W."/>
            <person name="Ke S."/>
            <person name="Chen Y.Y."/>
            <person name="Wu W.L."/>
            <person name="Hsu J.L."/>
            <person name="Lin Y.F."/>
            <person name="Huang M.D."/>
            <person name="Li C.Y."/>
            <person name="Huang L."/>
            <person name="Wang Z.W."/>
            <person name="Zhao X."/>
            <person name="Zhong W.Y."/>
            <person name="Peng D.H."/>
            <person name="Ahmad S."/>
            <person name="Lan S."/>
            <person name="Zhang J.S."/>
            <person name="Tsai W.C."/>
            <person name="Van de Peer Y."/>
            <person name="Liu Z.J."/>
        </authorList>
    </citation>
    <scope>NUCLEOTIDE SEQUENCE</scope>
    <source>
        <strain evidence="6">CP</strain>
    </source>
</reference>
<dbReference type="Proteomes" id="UP001180020">
    <property type="component" value="Unassembled WGS sequence"/>
</dbReference>
<keyword evidence="7" id="KW-1185">Reference proteome</keyword>
<dbReference type="Gene3D" id="3.30.60.90">
    <property type="match status" value="1"/>
</dbReference>
<dbReference type="Pfam" id="PF03107">
    <property type="entry name" value="C1_2"/>
    <property type="match status" value="1"/>
</dbReference>
<feature type="domain" description="DC1" evidence="5">
    <location>
        <begin position="23"/>
        <end position="67"/>
    </location>
</feature>
<keyword evidence="2" id="KW-0677">Repeat</keyword>